<gene>
    <name evidence="1" type="ORF">WJX84_010186</name>
</gene>
<protein>
    <submittedName>
        <fullName evidence="1">Uncharacterized protein</fullName>
    </submittedName>
</protein>
<evidence type="ECO:0000313" key="1">
    <source>
        <dbReference type="EMBL" id="KAK9862095.1"/>
    </source>
</evidence>
<dbReference type="Proteomes" id="UP001485043">
    <property type="component" value="Unassembled WGS sequence"/>
</dbReference>
<keyword evidence="2" id="KW-1185">Reference proteome</keyword>
<name>A0AAW1SYF5_9CHLO</name>
<sequence length="114" mass="12287">MWQQNKGIPLDRPDGCAGRPVLGDKGVAAWTDIAEWVVGVLLNGFPYSGGSVPRLTWPKSKRLCCTLAQDSHDSEHTPQVQSAGSGANLLQIKYNVDKELQGSLEDIQRAAISA</sequence>
<comment type="caution">
    <text evidence="1">The sequence shown here is derived from an EMBL/GenBank/DDBJ whole genome shotgun (WGS) entry which is preliminary data.</text>
</comment>
<evidence type="ECO:0000313" key="2">
    <source>
        <dbReference type="Proteomes" id="UP001485043"/>
    </source>
</evidence>
<dbReference type="AlphaFoldDB" id="A0AAW1SYF5"/>
<accession>A0AAW1SYF5</accession>
<organism evidence="1 2">
    <name type="scientific">Apatococcus fuscideae</name>
    <dbReference type="NCBI Taxonomy" id="2026836"/>
    <lineage>
        <taxon>Eukaryota</taxon>
        <taxon>Viridiplantae</taxon>
        <taxon>Chlorophyta</taxon>
        <taxon>core chlorophytes</taxon>
        <taxon>Trebouxiophyceae</taxon>
        <taxon>Chlorellales</taxon>
        <taxon>Chlorellaceae</taxon>
        <taxon>Apatococcus</taxon>
    </lineage>
</organism>
<reference evidence="1 2" key="1">
    <citation type="journal article" date="2024" name="Nat. Commun.">
        <title>Phylogenomics reveals the evolutionary origins of lichenization in chlorophyte algae.</title>
        <authorList>
            <person name="Puginier C."/>
            <person name="Libourel C."/>
            <person name="Otte J."/>
            <person name="Skaloud P."/>
            <person name="Haon M."/>
            <person name="Grisel S."/>
            <person name="Petersen M."/>
            <person name="Berrin J.G."/>
            <person name="Delaux P.M."/>
            <person name="Dal Grande F."/>
            <person name="Keller J."/>
        </authorList>
    </citation>
    <scope>NUCLEOTIDE SEQUENCE [LARGE SCALE GENOMIC DNA]</scope>
    <source>
        <strain evidence="1 2">SAG 2523</strain>
    </source>
</reference>
<proteinExistence type="predicted"/>
<dbReference type="EMBL" id="JALJOV010000656">
    <property type="protein sequence ID" value="KAK9862095.1"/>
    <property type="molecule type" value="Genomic_DNA"/>
</dbReference>